<dbReference type="Proteomes" id="UP000832011">
    <property type="component" value="Chromosome"/>
</dbReference>
<sequence length="165" mass="17599">MVNSGFLRSSAPMRPPVRSMLVAGLGAFLAIMVLLYLQAASQLTWLMASFGASCLIVFALPDSPLAQPRNVIAGHVLSAATGIAMAHFVGVTPVSMALAVALAIVLMLWTRTPHPPAGANPIIVMVMGSSWSFLLFPVLLGALILVAVACVVHKMNRQSYPKYWW</sequence>
<dbReference type="PANTHER" id="PTHR33741:SF5">
    <property type="entry name" value="TRANSMEMBRANE PROTEIN DDB_G0269096-RELATED"/>
    <property type="match status" value="1"/>
</dbReference>
<dbReference type="RefSeq" id="WP_058356755.1">
    <property type="nucleotide sequence ID" value="NZ_CABKVG010000009.1"/>
</dbReference>
<feature type="transmembrane region" description="Helical" evidence="1">
    <location>
        <begin position="129"/>
        <end position="152"/>
    </location>
</feature>
<name>A0ABY4DWB9_9NEIS</name>
<proteinExistence type="predicted"/>
<dbReference type="Pfam" id="PF04982">
    <property type="entry name" value="TM_HPP"/>
    <property type="match status" value="1"/>
</dbReference>
<evidence type="ECO:0000313" key="3">
    <source>
        <dbReference type="EMBL" id="UOO87804.1"/>
    </source>
</evidence>
<organism evidence="3 4">
    <name type="scientific">Vitreoscilla massiliensis</name>
    <dbReference type="NCBI Taxonomy" id="1689272"/>
    <lineage>
        <taxon>Bacteria</taxon>
        <taxon>Pseudomonadati</taxon>
        <taxon>Pseudomonadota</taxon>
        <taxon>Betaproteobacteria</taxon>
        <taxon>Neisseriales</taxon>
        <taxon>Neisseriaceae</taxon>
        <taxon>Vitreoscilla</taxon>
    </lineage>
</organism>
<dbReference type="InterPro" id="IPR007065">
    <property type="entry name" value="HPP"/>
</dbReference>
<dbReference type="InterPro" id="IPR058581">
    <property type="entry name" value="TM_HPP"/>
</dbReference>
<feature type="transmembrane region" description="Helical" evidence="1">
    <location>
        <begin position="20"/>
        <end position="37"/>
    </location>
</feature>
<dbReference type="PANTHER" id="PTHR33741">
    <property type="entry name" value="TRANSMEMBRANE PROTEIN DDB_G0269096-RELATED"/>
    <property type="match status" value="1"/>
</dbReference>
<keyword evidence="1" id="KW-0472">Membrane</keyword>
<keyword evidence="1" id="KW-0812">Transmembrane</keyword>
<protein>
    <submittedName>
        <fullName evidence="3">HPP family protein</fullName>
    </submittedName>
</protein>
<evidence type="ECO:0000256" key="1">
    <source>
        <dbReference type="SAM" id="Phobius"/>
    </source>
</evidence>
<reference evidence="3 4" key="1">
    <citation type="journal article" date="2022" name="Res Sq">
        <title>Evolution of multicellular longitudinally dividing oral cavity symbionts (Neisseriaceae).</title>
        <authorList>
            <person name="Nyongesa S."/>
            <person name="Weber P."/>
            <person name="Bernet E."/>
            <person name="Pullido F."/>
            <person name="Nieckarz M."/>
            <person name="Delaby M."/>
            <person name="Nieves C."/>
            <person name="Viehboeck T."/>
            <person name="Krause N."/>
            <person name="Rivera-Millot A."/>
            <person name="Nakamura A."/>
            <person name="Vischer N."/>
            <person name="VanNieuwenhze M."/>
            <person name="Brun Y."/>
            <person name="Cava F."/>
            <person name="Bulgheresi S."/>
            <person name="Veyrier F."/>
        </authorList>
    </citation>
    <scope>NUCLEOTIDE SEQUENCE [LARGE SCALE GENOMIC DNA]</scope>
    <source>
        <strain evidence="3 4">SN4</strain>
    </source>
</reference>
<feature type="domain" description="HPP transmembrane region" evidence="2">
    <location>
        <begin position="14"/>
        <end position="161"/>
    </location>
</feature>
<keyword evidence="4" id="KW-1185">Reference proteome</keyword>
<evidence type="ECO:0000313" key="4">
    <source>
        <dbReference type="Proteomes" id="UP000832011"/>
    </source>
</evidence>
<feature type="transmembrane region" description="Helical" evidence="1">
    <location>
        <begin position="82"/>
        <end position="109"/>
    </location>
</feature>
<dbReference type="EMBL" id="CP091511">
    <property type="protein sequence ID" value="UOO87804.1"/>
    <property type="molecule type" value="Genomic_DNA"/>
</dbReference>
<evidence type="ECO:0000259" key="2">
    <source>
        <dbReference type="Pfam" id="PF04982"/>
    </source>
</evidence>
<accession>A0ABY4DWB9</accession>
<keyword evidence="1" id="KW-1133">Transmembrane helix</keyword>
<gene>
    <name evidence="3" type="ORF">LVJ82_09885</name>
</gene>